<dbReference type="GeneID" id="77807330"/>
<protein>
    <submittedName>
        <fullName evidence="2">Uncharacterized protein</fullName>
    </submittedName>
</protein>
<feature type="compositionally biased region" description="Acidic residues" evidence="1">
    <location>
        <begin position="240"/>
        <end position="265"/>
    </location>
</feature>
<accession>A0ABY7CCD4</accession>
<feature type="compositionally biased region" description="Low complexity" evidence="1">
    <location>
        <begin position="269"/>
        <end position="279"/>
    </location>
</feature>
<dbReference type="Proteomes" id="UP001164743">
    <property type="component" value="Chromosome 2A"/>
</dbReference>
<dbReference type="EMBL" id="CP110422">
    <property type="protein sequence ID" value="WAQ82102.1"/>
    <property type="molecule type" value="Genomic_DNA"/>
</dbReference>
<proteinExistence type="predicted"/>
<feature type="region of interest" description="Disordered" evidence="1">
    <location>
        <begin position="227"/>
        <end position="282"/>
    </location>
</feature>
<evidence type="ECO:0000313" key="2">
    <source>
        <dbReference type="EMBL" id="WAQ82102.1"/>
    </source>
</evidence>
<dbReference type="RefSeq" id="XP_053017657.1">
    <property type="nucleotide sequence ID" value="XM_053166435.1"/>
</dbReference>
<feature type="region of interest" description="Disordered" evidence="1">
    <location>
        <begin position="119"/>
        <end position="146"/>
    </location>
</feature>
<reference evidence="2" key="1">
    <citation type="submission" date="2022-10" db="EMBL/GenBank/DDBJ databases">
        <title>Puccinia triticina Genome sequencing and assembly.</title>
        <authorList>
            <person name="Li C."/>
        </authorList>
    </citation>
    <scope>NUCLEOTIDE SEQUENCE</scope>
    <source>
        <strain evidence="2">Pt15</strain>
    </source>
</reference>
<keyword evidence="3" id="KW-1185">Reference proteome</keyword>
<evidence type="ECO:0000313" key="3">
    <source>
        <dbReference type="Proteomes" id="UP001164743"/>
    </source>
</evidence>
<feature type="compositionally biased region" description="Low complexity" evidence="1">
    <location>
        <begin position="126"/>
        <end position="146"/>
    </location>
</feature>
<name>A0ABY7CCD4_9BASI</name>
<organism evidence="2 3">
    <name type="scientific">Puccinia triticina</name>
    <dbReference type="NCBI Taxonomy" id="208348"/>
    <lineage>
        <taxon>Eukaryota</taxon>
        <taxon>Fungi</taxon>
        <taxon>Dikarya</taxon>
        <taxon>Basidiomycota</taxon>
        <taxon>Pucciniomycotina</taxon>
        <taxon>Pucciniomycetes</taxon>
        <taxon>Pucciniales</taxon>
        <taxon>Pucciniaceae</taxon>
        <taxon>Puccinia</taxon>
    </lineage>
</organism>
<sequence>MPTLMSDQRFHHAFHPYQSTPQTSRSSLPCFVHSSPITNSLISSHSKTVRPDALLLARCVEGKQYGNFSHHTASPAASSLIPTCNGLTASGSSMPPLLTKGFSRAMPNGPSPVQAFLATQGRTKTSESSRSPNTTTSSPLSPASNSTQYHRDFVRYLKAWRPPVEYYARRRYQHPSLSYPSRSPSLPSLLEERITNDGNMDTVCPEQAMSTSPRAYRRRIFPAHLSYTNPVSQHRSTQGWDDDSEEDLDSDDDDEDIESDGESDSEAVTPTSSPGSSPTYFLQPLVLTKLPGY</sequence>
<evidence type="ECO:0000256" key="1">
    <source>
        <dbReference type="SAM" id="MobiDB-lite"/>
    </source>
</evidence>
<feature type="compositionally biased region" description="Polar residues" evidence="1">
    <location>
        <begin position="227"/>
        <end position="239"/>
    </location>
</feature>
<gene>
    <name evidence="2" type="ORF">PtA15_2A415</name>
</gene>